<evidence type="ECO:0000313" key="3">
    <source>
        <dbReference type="Proteomes" id="UP000030980"/>
    </source>
</evidence>
<dbReference type="OrthoDB" id="7055747at2"/>
<dbReference type="Proteomes" id="UP000030980">
    <property type="component" value="Unassembled WGS sequence"/>
</dbReference>
<protein>
    <submittedName>
        <fullName evidence="2">Uncharacterized protein</fullName>
    </submittedName>
</protein>
<evidence type="ECO:0000313" key="2">
    <source>
        <dbReference type="EMBL" id="KHO64391.1"/>
    </source>
</evidence>
<dbReference type="EMBL" id="JTAK01000005">
    <property type="protein sequence ID" value="KHO64391.1"/>
    <property type="molecule type" value="Genomic_DNA"/>
</dbReference>
<dbReference type="RefSeq" id="WP_039607056.1">
    <property type="nucleotide sequence ID" value="NZ_FMUP01000003.1"/>
</dbReference>
<keyword evidence="1" id="KW-1133">Transmembrane helix</keyword>
<gene>
    <name evidence="2" type="ORF">PT85_13940</name>
</gene>
<keyword evidence="1" id="KW-0472">Membrane</keyword>
<organism evidence="2 3">
    <name type="scientific">Pseudomonas flexibilis</name>
    <dbReference type="NCBI Taxonomy" id="706570"/>
    <lineage>
        <taxon>Bacteria</taxon>
        <taxon>Pseudomonadati</taxon>
        <taxon>Pseudomonadota</taxon>
        <taxon>Gammaproteobacteria</taxon>
        <taxon>Pseudomonadales</taxon>
        <taxon>Pseudomonadaceae</taxon>
        <taxon>Pseudomonas</taxon>
    </lineage>
</organism>
<dbReference type="STRING" id="706570.PT85_13940"/>
<comment type="caution">
    <text evidence="2">The sequence shown here is derived from an EMBL/GenBank/DDBJ whole genome shotgun (WGS) entry which is preliminary data.</text>
</comment>
<proteinExistence type="predicted"/>
<sequence>MNEHARRQPTLLAVASAAWLIFISALVLIDYVAWSNRTDPELLDARMALFEGRLDALDKRFGEARRQPPGVEQARYEHERQVLVQRLAAIEQALSERLPTSELAALQARLAALEARPLPRPAPVVAPRPRTVAAKRPAPVEPAFRVMGLEWRGGERFVSLLSGDAGTLSEARLLLVGEEEGGWRLEAIEADHVIFRKAGATQRLPMPGR</sequence>
<dbReference type="AlphaFoldDB" id="A0A0B3BTK4"/>
<evidence type="ECO:0000256" key="1">
    <source>
        <dbReference type="SAM" id="Phobius"/>
    </source>
</evidence>
<reference evidence="2 3" key="1">
    <citation type="submission" date="2014-11" db="EMBL/GenBank/DDBJ databases">
        <title>Genome sequence of Pseudomonas tuomuerensis JCM 14085.</title>
        <authorList>
            <person name="Shin S.-K."/>
            <person name="Yi H."/>
        </authorList>
    </citation>
    <scope>NUCLEOTIDE SEQUENCE [LARGE SCALE GENOMIC DNA]</scope>
    <source>
        <strain evidence="2 3">JCM 14085</strain>
    </source>
</reference>
<accession>A0A0B3BTK4</accession>
<feature type="transmembrane region" description="Helical" evidence="1">
    <location>
        <begin position="12"/>
        <end position="34"/>
    </location>
</feature>
<name>A0A0B3BTK4_9PSED</name>
<keyword evidence="1" id="KW-0812">Transmembrane</keyword>
<keyword evidence="3" id="KW-1185">Reference proteome</keyword>